<dbReference type="CDD" id="cd12148">
    <property type="entry name" value="fungal_TF_MHR"/>
    <property type="match status" value="1"/>
</dbReference>
<keyword evidence="5" id="KW-0539">Nucleus</keyword>
<evidence type="ECO:0000256" key="2">
    <source>
        <dbReference type="ARBA" id="ARBA00023015"/>
    </source>
</evidence>
<evidence type="ECO:0000313" key="7">
    <source>
        <dbReference type="EMBL" id="KAK7418913.1"/>
    </source>
</evidence>
<comment type="subcellular location">
    <subcellularLocation>
        <location evidence="1">Nucleus</location>
    </subcellularLocation>
</comment>
<protein>
    <recommendedName>
        <fullName evidence="9">Transcription factor domain-containing protein</fullName>
    </recommendedName>
</protein>
<evidence type="ECO:0000256" key="4">
    <source>
        <dbReference type="ARBA" id="ARBA00023163"/>
    </source>
</evidence>
<evidence type="ECO:0000256" key="1">
    <source>
        <dbReference type="ARBA" id="ARBA00004123"/>
    </source>
</evidence>
<evidence type="ECO:0008006" key="9">
    <source>
        <dbReference type="Google" id="ProtNLM"/>
    </source>
</evidence>
<evidence type="ECO:0000256" key="5">
    <source>
        <dbReference type="ARBA" id="ARBA00023242"/>
    </source>
</evidence>
<evidence type="ECO:0000256" key="6">
    <source>
        <dbReference type="SAM" id="MobiDB-lite"/>
    </source>
</evidence>
<gene>
    <name evidence="7" type="ORF">QQX98_003616</name>
</gene>
<proteinExistence type="predicted"/>
<feature type="region of interest" description="Disordered" evidence="6">
    <location>
        <begin position="74"/>
        <end position="98"/>
    </location>
</feature>
<keyword evidence="2" id="KW-0805">Transcription regulation</keyword>
<keyword evidence="3" id="KW-0238">DNA-binding</keyword>
<evidence type="ECO:0000256" key="3">
    <source>
        <dbReference type="ARBA" id="ARBA00023125"/>
    </source>
</evidence>
<dbReference type="InterPro" id="IPR051089">
    <property type="entry name" value="prtT"/>
</dbReference>
<reference evidence="7 8" key="1">
    <citation type="journal article" date="2025" name="Microbiol. Resour. Announc.">
        <title>Draft genome sequences for Neonectria magnoliae and Neonectria punicea, canker pathogens of Liriodendron tulipifera and Acer saccharum in West Virginia.</title>
        <authorList>
            <person name="Petronek H.M."/>
            <person name="Kasson M.T."/>
            <person name="Metheny A.M."/>
            <person name="Stauder C.M."/>
            <person name="Lovett B."/>
            <person name="Lynch S.C."/>
            <person name="Garnas J.R."/>
            <person name="Kasson L.R."/>
            <person name="Stajich J.E."/>
        </authorList>
    </citation>
    <scope>NUCLEOTIDE SEQUENCE [LARGE SCALE GENOMIC DNA]</scope>
    <source>
        <strain evidence="7 8">NRRL 64653</strain>
    </source>
</reference>
<keyword evidence="4" id="KW-0804">Transcription</keyword>
<feature type="region of interest" description="Disordered" evidence="6">
    <location>
        <begin position="1"/>
        <end position="20"/>
    </location>
</feature>
<evidence type="ECO:0000313" key="8">
    <source>
        <dbReference type="Proteomes" id="UP001498476"/>
    </source>
</evidence>
<accession>A0ABR1HCM2</accession>
<dbReference type="Proteomes" id="UP001498476">
    <property type="component" value="Unassembled WGS sequence"/>
</dbReference>
<organism evidence="7 8">
    <name type="scientific">Neonectria punicea</name>
    <dbReference type="NCBI Taxonomy" id="979145"/>
    <lineage>
        <taxon>Eukaryota</taxon>
        <taxon>Fungi</taxon>
        <taxon>Dikarya</taxon>
        <taxon>Ascomycota</taxon>
        <taxon>Pezizomycotina</taxon>
        <taxon>Sordariomycetes</taxon>
        <taxon>Hypocreomycetidae</taxon>
        <taxon>Hypocreales</taxon>
        <taxon>Nectriaceae</taxon>
        <taxon>Neonectria</taxon>
    </lineage>
</organism>
<keyword evidence="8" id="KW-1185">Reference proteome</keyword>
<dbReference type="PANTHER" id="PTHR31845">
    <property type="entry name" value="FINGER DOMAIN PROTEIN, PUTATIVE-RELATED"/>
    <property type="match status" value="1"/>
</dbReference>
<comment type="caution">
    <text evidence="7">The sequence shown here is derived from an EMBL/GenBank/DDBJ whole genome shotgun (WGS) entry which is preliminary data.</text>
</comment>
<dbReference type="EMBL" id="JAZAVJ010000042">
    <property type="protein sequence ID" value="KAK7418913.1"/>
    <property type="molecule type" value="Genomic_DNA"/>
</dbReference>
<name>A0ABR1HCM2_9HYPO</name>
<dbReference type="PANTHER" id="PTHR31845:SF10">
    <property type="entry name" value="ZN(II)2CYS6 TRANSCRIPTION FACTOR (EUROFUNG)"/>
    <property type="match status" value="1"/>
</dbReference>
<sequence>MDDCLVSREEQHCQDDDRANAKPRACSNCARLKMKCQWPATGSARPEKTCSSRVAQLEKKLDGIVSLLASSQHIQAKGPSPLTPESPKPAQAQLPPAPKPVSQFARVEENASYRICGGNLHDKGDDAPGDPAYLELLPGFRLTHDEASRHLDVYRRDLVPAYPFVPLIDGLSSRELYAQSPFLFWTVMSVVVPLPSTVQLEIKTWFRTYLAEHVIVLQERRLDMLQAILIHLAWNDFPFYLEPQATPLLQLATSLVIDLRLDKAPGFCGIPHKSLLGDAWTIIGKTTSSCGLKAKAPHTSEERRAVLGFYHISCLLSVLFRRGTQLLWSNWLAQCCDSLLEAPEYESDLYLVALIKMQHIAERAYTVLRSTDYQDQVSIVYRAPLEMAINSARRELDNFVKMQPEVVKQNKIFWSHYYVFLIRLYEPVLLMKAPSITDSDSLPAEPFQRAEALWKCVQCCSQFFNHQFTIPAASLSATPVTVSGFVAFSIVTISRIMLLDPMPDWEPAMARLRLDMDKVLRRMSDQFEEADRAAQELGRRRRILDDGTSVFLKYSFKARWIRQWFNSKLPPEQQPQPHELQQQQQQPTLPAALPVTEATPDWAADFHFDENFWQELMSVYDCDFLDVSLTNAPPV</sequence>